<dbReference type="AlphaFoldDB" id="A0A6S7JQ23"/>
<dbReference type="InterPro" id="IPR039527">
    <property type="entry name" value="PIGG/GPI7"/>
</dbReference>
<dbReference type="Gene3D" id="3.40.720.10">
    <property type="entry name" value="Alkaline Phosphatase, subunit A"/>
    <property type="match status" value="1"/>
</dbReference>
<evidence type="ECO:0000313" key="4">
    <source>
        <dbReference type="EMBL" id="CAB4033091.1"/>
    </source>
</evidence>
<feature type="transmembrane region" description="Helical" evidence="2">
    <location>
        <begin position="343"/>
        <end position="360"/>
    </location>
</feature>
<feature type="transmembrane region" description="Helical" evidence="2">
    <location>
        <begin position="625"/>
        <end position="647"/>
    </location>
</feature>
<proteinExistence type="predicted"/>
<feature type="transmembrane region" description="Helical" evidence="2">
    <location>
        <begin position="200"/>
        <end position="232"/>
    </location>
</feature>
<organism evidence="4 5">
    <name type="scientific">Paramuricea clavata</name>
    <name type="common">Red gorgonian</name>
    <name type="synonym">Violescent sea-whip</name>
    <dbReference type="NCBI Taxonomy" id="317549"/>
    <lineage>
        <taxon>Eukaryota</taxon>
        <taxon>Metazoa</taxon>
        <taxon>Cnidaria</taxon>
        <taxon>Anthozoa</taxon>
        <taxon>Octocorallia</taxon>
        <taxon>Malacalcyonacea</taxon>
        <taxon>Plexauridae</taxon>
        <taxon>Paramuricea</taxon>
    </lineage>
</organism>
<sequence length="656" mass="74145">MKRVNQIDITPTLAVLFGLSIPKNSIGIVIPDLLTRYSVKERLEALRMNAVQISNVYQSNTDNESAIDLDLAVRLHEEWLRDCDNKTRIDLDVRAEQISKLYYSGMQVMTEKLTTFMSSYDFYALYIGIWLLVQSLLGSVSLHVDLLPQDLSKFIGVHFPTLSITFLVIVCLTGCIHVHLCSTQGLGTSEVLCVPSMLSFLLSCIFIVSTAITLLGLMIILINMIAFGLPTWFHTSSVVSIEPVTFLVIGLLLHNISLLSTSFIEEEHQTWYFLTTTYHLMLLYKIHIKRKSTSYSNEEETSPNDSPLNATSSTGNLVTDKVKNRGIAKDHVGRRTDRNRKRTSVYMVILLLCARTLRSWNQTGIKWADQPDVEDWLVNPENKTVLSLLTIISFVGITLNIFYKIERNRCGLFEFIVFTAGEVGVYLYRAATGCVNLLWSPGTPQAGIHFAQFVHLCVLVLVLKSLFRLYYDRRKGYPMQGSPLEVLVTGYVLLITLLLRTHNIPLVALMLVQVHVHREVIWKRCDSNVEIILSAYYIGWFTYFALGNSNSLATVDIGAGYIGLGQNYWPAFVGLFTSLATFSGPLFWLMQAVMFIQNKHNSSNRSTSVFGGSQVFTVLLMIKSFNLTVCTILSWLNCYHLFVWSVFSPKLLYEGV</sequence>
<keyword evidence="5" id="KW-1185">Reference proteome</keyword>
<evidence type="ECO:0000256" key="1">
    <source>
        <dbReference type="SAM" id="MobiDB-lite"/>
    </source>
</evidence>
<dbReference type="InterPro" id="IPR017850">
    <property type="entry name" value="Alkaline_phosphatase_core_sf"/>
</dbReference>
<dbReference type="InterPro" id="IPR045687">
    <property type="entry name" value="PIGG/GPI7_C"/>
</dbReference>
<dbReference type="PANTHER" id="PTHR23072:SF0">
    <property type="entry name" value="GPI ETHANOLAMINE PHOSPHATE TRANSFERASE 2"/>
    <property type="match status" value="1"/>
</dbReference>
<feature type="transmembrane region" description="Helical" evidence="2">
    <location>
        <begin position="123"/>
        <end position="147"/>
    </location>
</feature>
<feature type="transmembrane region" description="Helical" evidence="2">
    <location>
        <begin position="448"/>
        <end position="471"/>
    </location>
</feature>
<evidence type="ECO:0000313" key="5">
    <source>
        <dbReference type="Proteomes" id="UP001152795"/>
    </source>
</evidence>
<feature type="region of interest" description="Disordered" evidence="1">
    <location>
        <begin position="295"/>
        <end position="316"/>
    </location>
</feature>
<dbReference type="GO" id="GO:0051267">
    <property type="term" value="F:CP2 mannose-ethanolamine phosphotransferase activity"/>
    <property type="evidence" value="ECO:0007669"/>
    <property type="project" value="TreeGrafter"/>
</dbReference>
<dbReference type="PANTHER" id="PTHR23072">
    <property type="entry name" value="PHOSPHATIDYLINOSITOL GLYCAN-RELATED"/>
    <property type="match status" value="1"/>
</dbReference>
<feature type="transmembrane region" description="Helical" evidence="2">
    <location>
        <begin position="568"/>
        <end position="589"/>
    </location>
</feature>
<reference evidence="4" key="1">
    <citation type="submission" date="2020-04" db="EMBL/GenBank/DDBJ databases">
        <authorList>
            <person name="Alioto T."/>
            <person name="Alioto T."/>
            <person name="Gomez Garrido J."/>
        </authorList>
    </citation>
    <scope>NUCLEOTIDE SEQUENCE</scope>
    <source>
        <strain evidence="4">A484AB</strain>
    </source>
</reference>
<name>A0A6S7JQ23_PARCT</name>
<feature type="domain" description="GPI ethanolamine phosphate transferase 2 C-terminal" evidence="3">
    <location>
        <begin position="338"/>
        <end position="653"/>
    </location>
</feature>
<keyword evidence="2" id="KW-0812">Transmembrane</keyword>
<feature type="non-terminal residue" evidence="4">
    <location>
        <position position="1"/>
    </location>
</feature>
<feature type="compositionally biased region" description="Polar residues" evidence="1">
    <location>
        <begin position="303"/>
        <end position="316"/>
    </location>
</feature>
<keyword evidence="2" id="KW-0472">Membrane</keyword>
<dbReference type="GO" id="GO:0005789">
    <property type="term" value="C:endoplasmic reticulum membrane"/>
    <property type="evidence" value="ECO:0007669"/>
    <property type="project" value="TreeGrafter"/>
</dbReference>
<feature type="transmembrane region" description="Helical" evidence="2">
    <location>
        <begin position="385"/>
        <end position="403"/>
    </location>
</feature>
<accession>A0A6S7JQ23</accession>
<evidence type="ECO:0000259" key="3">
    <source>
        <dbReference type="Pfam" id="PF19316"/>
    </source>
</evidence>
<gene>
    <name evidence="4" type="ORF">PACLA_8A064983</name>
</gene>
<feature type="transmembrane region" description="Helical" evidence="2">
    <location>
        <begin position="410"/>
        <end position="428"/>
    </location>
</feature>
<feature type="domain" description="GPI ethanolamine phosphate transferase 2 C-terminal" evidence="3">
    <location>
        <begin position="221"/>
        <end position="293"/>
    </location>
</feature>
<dbReference type="Pfam" id="PF19316">
    <property type="entry name" value="PIGO_PIGG"/>
    <property type="match status" value="2"/>
</dbReference>
<protein>
    <recommendedName>
        <fullName evidence="3">GPI ethanolamine phosphate transferase 2 C-terminal domain-containing protein</fullName>
    </recommendedName>
</protein>
<dbReference type="Proteomes" id="UP001152795">
    <property type="component" value="Unassembled WGS sequence"/>
</dbReference>
<comment type="caution">
    <text evidence="4">The sequence shown here is derived from an EMBL/GenBank/DDBJ whole genome shotgun (WGS) entry which is preliminary data.</text>
</comment>
<keyword evidence="2" id="KW-1133">Transmembrane helix</keyword>
<dbReference type="EMBL" id="CACRXK020018943">
    <property type="protein sequence ID" value="CAB4033091.1"/>
    <property type="molecule type" value="Genomic_DNA"/>
</dbReference>
<evidence type="ECO:0000256" key="2">
    <source>
        <dbReference type="SAM" id="Phobius"/>
    </source>
</evidence>
<feature type="transmembrane region" description="Helical" evidence="2">
    <location>
        <begin position="159"/>
        <end position="180"/>
    </location>
</feature>
<dbReference type="GO" id="GO:0006506">
    <property type="term" value="P:GPI anchor biosynthetic process"/>
    <property type="evidence" value="ECO:0007669"/>
    <property type="project" value="InterPro"/>
</dbReference>